<evidence type="ECO:0000256" key="1">
    <source>
        <dbReference type="SAM" id="SignalP"/>
    </source>
</evidence>
<accession>A0ABX1WZU1</accession>
<reference evidence="2 3" key="1">
    <citation type="submission" date="2018-12" db="EMBL/GenBank/DDBJ databases">
        <title>Marinifilum JC070 sp. nov., a marine bacterium isolated from Yongle Blue Hole in the South China Sea.</title>
        <authorList>
            <person name="Fu T."/>
        </authorList>
    </citation>
    <scope>NUCLEOTIDE SEQUENCE [LARGE SCALE GENOMIC DNA]</scope>
    <source>
        <strain evidence="2 3">JC070</strain>
    </source>
</reference>
<organism evidence="2 3">
    <name type="scientific">Marinifilum caeruleilacunae</name>
    <dbReference type="NCBI Taxonomy" id="2499076"/>
    <lineage>
        <taxon>Bacteria</taxon>
        <taxon>Pseudomonadati</taxon>
        <taxon>Bacteroidota</taxon>
        <taxon>Bacteroidia</taxon>
        <taxon>Marinilabiliales</taxon>
        <taxon>Marinifilaceae</taxon>
    </lineage>
</organism>
<comment type="caution">
    <text evidence="2">The sequence shown here is derived from an EMBL/GenBank/DDBJ whole genome shotgun (WGS) entry which is preliminary data.</text>
</comment>
<sequence length="61" mass="6535">MKKKILSLMFFGVLLIAAAPKKADAACIDVNLSCYDGYMVCGLTMETVLEGIASAEEDLCD</sequence>
<gene>
    <name evidence="2" type="ORF">ELS83_16225</name>
</gene>
<proteinExistence type="predicted"/>
<keyword evidence="1" id="KW-0732">Signal</keyword>
<keyword evidence="3" id="KW-1185">Reference proteome</keyword>
<feature type="signal peptide" evidence="1">
    <location>
        <begin position="1"/>
        <end position="25"/>
    </location>
</feature>
<dbReference type="EMBL" id="RZNH01000032">
    <property type="protein sequence ID" value="NOU61355.1"/>
    <property type="molecule type" value="Genomic_DNA"/>
</dbReference>
<evidence type="ECO:0000313" key="2">
    <source>
        <dbReference type="EMBL" id="NOU61355.1"/>
    </source>
</evidence>
<protein>
    <submittedName>
        <fullName evidence="2">Uncharacterized protein</fullName>
    </submittedName>
</protein>
<evidence type="ECO:0000313" key="3">
    <source>
        <dbReference type="Proteomes" id="UP000732105"/>
    </source>
</evidence>
<dbReference type="RefSeq" id="WP_171596619.1">
    <property type="nucleotide sequence ID" value="NZ_RZNH01000032.1"/>
</dbReference>
<dbReference type="Proteomes" id="UP000732105">
    <property type="component" value="Unassembled WGS sequence"/>
</dbReference>
<feature type="chain" id="PRO_5047386666" evidence="1">
    <location>
        <begin position="26"/>
        <end position="61"/>
    </location>
</feature>
<name>A0ABX1WZU1_9BACT</name>